<organism evidence="3">
    <name type="scientific">uncultured organism</name>
    <dbReference type="NCBI Taxonomy" id="155900"/>
    <lineage>
        <taxon>unclassified sequences</taxon>
        <taxon>environmental samples</taxon>
    </lineage>
</organism>
<dbReference type="PANTHER" id="PTHR44169:SF6">
    <property type="entry name" value="NADPH-DEPENDENT 1-ACYLDIHYDROXYACETONE PHOSPHATE REDUCTASE"/>
    <property type="match status" value="1"/>
</dbReference>
<reference evidence="3" key="1">
    <citation type="submission" date="2019-06" db="EMBL/GenBank/DDBJ databases">
        <authorList>
            <person name="Murdoch R.W."/>
            <person name="Fathepure B."/>
        </authorList>
    </citation>
    <scope>NUCLEOTIDE SEQUENCE</scope>
</reference>
<proteinExistence type="inferred from homology"/>
<name>A0A5B8R8W4_9ZZZZ</name>
<dbReference type="PRINTS" id="PR00080">
    <property type="entry name" value="SDRFAMILY"/>
</dbReference>
<evidence type="ECO:0000256" key="2">
    <source>
        <dbReference type="ARBA" id="ARBA00023002"/>
    </source>
</evidence>
<dbReference type="Pfam" id="PF00106">
    <property type="entry name" value="adh_short"/>
    <property type="match status" value="1"/>
</dbReference>
<dbReference type="Gene3D" id="3.40.50.720">
    <property type="entry name" value="NAD(P)-binding Rossmann-like Domain"/>
    <property type="match status" value="1"/>
</dbReference>
<dbReference type="InterPro" id="IPR020904">
    <property type="entry name" value="Sc_DH/Rdtase_CS"/>
</dbReference>
<dbReference type="InterPro" id="IPR036291">
    <property type="entry name" value="NAD(P)-bd_dom_sf"/>
</dbReference>
<sequence length="251" mass="27591">MFASARRAADVERLQGDGLETLVLDVADEDGVAAAVATLLERTGGRLDAVFCNAGYGQPGAVEDLPREALRAQFETNVLGAQAVARHALPVFRRQGHGRVVMHSSLLGFVAMPYRGAYNASKFALEGLTDTLRQELHGSGIHVSLIQTGPVTSRFRANAEAMFRRWIDAETSAHREAYAAYARRLAGSGRTPFSRDPEAVLRRLAHALESPRPKARYHVTVPSHVFKALSRLLPTRLLDRVLMRVTADERR</sequence>
<dbReference type="InterPro" id="IPR002347">
    <property type="entry name" value="SDR_fam"/>
</dbReference>
<keyword evidence="2" id="KW-0560">Oxidoreductase</keyword>
<dbReference type="PRINTS" id="PR00081">
    <property type="entry name" value="GDHRDH"/>
</dbReference>
<protein>
    <submittedName>
        <fullName evidence="3">Uncharacterized protein</fullName>
    </submittedName>
</protein>
<evidence type="ECO:0000256" key="1">
    <source>
        <dbReference type="ARBA" id="ARBA00006484"/>
    </source>
</evidence>
<dbReference type="PROSITE" id="PS00061">
    <property type="entry name" value="ADH_SHORT"/>
    <property type="match status" value="1"/>
</dbReference>
<dbReference type="PANTHER" id="PTHR44169">
    <property type="entry name" value="NADPH-DEPENDENT 1-ACYLDIHYDROXYACETONE PHOSPHATE REDUCTASE"/>
    <property type="match status" value="1"/>
</dbReference>
<comment type="similarity">
    <text evidence="1">Belongs to the short-chain dehydrogenases/reductases (SDR) family.</text>
</comment>
<dbReference type="GO" id="GO:0016491">
    <property type="term" value="F:oxidoreductase activity"/>
    <property type="evidence" value="ECO:0007669"/>
    <property type="project" value="UniProtKB-KW"/>
</dbReference>
<gene>
    <name evidence="3" type="ORF">KBTEX_00721</name>
</gene>
<dbReference type="SUPFAM" id="SSF51735">
    <property type="entry name" value="NAD(P)-binding Rossmann-fold domains"/>
    <property type="match status" value="1"/>
</dbReference>
<accession>A0A5B8R8W4</accession>
<dbReference type="EMBL" id="MN079083">
    <property type="protein sequence ID" value="QEA04413.1"/>
    <property type="molecule type" value="Genomic_DNA"/>
</dbReference>
<dbReference type="AlphaFoldDB" id="A0A5B8R8W4"/>
<evidence type="ECO:0000313" key="3">
    <source>
        <dbReference type="EMBL" id="QEA04413.1"/>
    </source>
</evidence>